<dbReference type="PANTHER" id="PTHR30074">
    <property type="entry name" value="FORMATE DEHYDROGENASE, NITRATE-INDUCIBLE, CYTOCHROME B556 FDN SUBUNIT"/>
    <property type="match status" value="1"/>
</dbReference>
<dbReference type="GO" id="GO:0009326">
    <property type="term" value="C:formate dehydrogenase complex"/>
    <property type="evidence" value="ECO:0007669"/>
    <property type="project" value="TreeGrafter"/>
</dbReference>
<proteinExistence type="predicted"/>
<evidence type="ECO:0000313" key="8">
    <source>
        <dbReference type="EMBL" id="PRR71238.1"/>
    </source>
</evidence>
<dbReference type="Pfam" id="PF01292">
    <property type="entry name" value="Ni_hydr_CYTB"/>
    <property type="match status" value="1"/>
</dbReference>
<keyword evidence="3 6" id="KW-0812">Transmembrane</keyword>
<evidence type="ECO:0000256" key="2">
    <source>
        <dbReference type="ARBA" id="ARBA00022475"/>
    </source>
</evidence>
<sequence length="224" mass="25186">MTEEKVERFNLFERLGHWSHGITFVVLLLTGLALVFRGYAGLLGPGGLRLFRGIHHAMAYPFTFLTVIILLLGTPRTFLQWLRECFTWGRDDFRFIFAFPREFFGLKAELPEQGKFNAGEKLNSLLTIFGSILMAATGWILLLRDSFSPAVVSWALPLHSAGALLMGGVLLGHVYLALGHPNSRESINGMLSGKVSAKFAREHHGRWYRELKAGERQEKQAKIA</sequence>
<gene>
    <name evidence="8" type="primary">fdoI_2</name>
    <name evidence="8" type="ORF">MOHU_16640</name>
</gene>
<keyword evidence="5 6" id="KW-0472">Membrane</keyword>
<reference evidence="8 9" key="1">
    <citation type="submission" date="2018-03" db="EMBL/GenBank/DDBJ databases">
        <title>Genome sequence of Moorella humiferrea DSM 23265.</title>
        <authorList>
            <person name="Poehlein A."/>
            <person name="Daniel R."/>
        </authorList>
    </citation>
    <scope>NUCLEOTIDE SEQUENCE [LARGE SCALE GENOMIC DNA]</scope>
    <source>
        <strain evidence="8 9">DSM 23265</strain>
    </source>
</reference>
<evidence type="ECO:0000259" key="7">
    <source>
        <dbReference type="Pfam" id="PF01292"/>
    </source>
</evidence>
<feature type="transmembrane region" description="Helical" evidence="6">
    <location>
        <begin position="154"/>
        <end position="178"/>
    </location>
</feature>
<dbReference type="GO" id="GO:0009055">
    <property type="term" value="F:electron transfer activity"/>
    <property type="evidence" value="ECO:0007669"/>
    <property type="project" value="InterPro"/>
</dbReference>
<evidence type="ECO:0000256" key="6">
    <source>
        <dbReference type="SAM" id="Phobius"/>
    </source>
</evidence>
<keyword evidence="2" id="KW-1003">Cell membrane</keyword>
<feature type="transmembrane region" description="Helical" evidence="6">
    <location>
        <begin position="54"/>
        <end position="73"/>
    </location>
</feature>
<dbReference type="InterPro" id="IPR051817">
    <property type="entry name" value="FDH_cytochrome_b556_subunit"/>
</dbReference>
<dbReference type="GO" id="GO:0036397">
    <property type="term" value="F:formate dehydrogenase (quinone) activity"/>
    <property type="evidence" value="ECO:0007669"/>
    <property type="project" value="TreeGrafter"/>
</dbReference>
<keyword evidence="4 6" id="KW-1133">Transmembrane helix</keyword>
<dbReference type="Gene3D" id="1.20.950.20">
    <property type="entry name" value="Transmembrane di-heme cytochromes, Chain C"/>
    <property type="match status" value="1"/>
</dbReference>
<dbReference type="InterPro" id="IPR011577">
    <property type="entry name" value="Cyt_b561_bac/Ni-Hgenase"/>
</dbReference>
<comment type="subcellular location">
    <subcellularLocation>
        <location evidence="1">Cell membrane</location>
        <topology evidence="1">Multi-pass membrane protein</topology>
    </subcellularLocation>
</comment>
<evidence type="ECO:0000256" key="5">
    <source>
        <dbReference type="ARBA" id="ARBA00023136"/>
    </source>
</evidence>
<organism evidence="8 9">
    <name type="scientific">Neomoorella humiferrea</name>
    <dbReference type="NCBI Taxonomy" id="676965"/>
    <lineage>
        <taxon>Bacteria</taxon>
        <taxon>Bacillati</taxon>
        <taxon>Bacillota</taxon>
        <taxon>Clostridia</taxon>
        <taxon>Neomoorellales</taxon>
        <taxon>Neomoorellaceae</taxon>
        <taxon>Neomoorella</taxon>
    </lineage>
</organism>
<evidence type="ECO:0000256" key="4">
    <source>
        <dbReference type="ARBA" id="ARBA00022989"/>
    </source>
</evidence>
<dbReference type="GO" id="GO:0009061">
    <property type="term" value="P:anaerobic respiration"/>
    <property type="evidence" value="ECO:0007669"/>
    <property type="project" value="TreeGrafter"/>
</dbReference>
<dbReference type="OrthoDB" id="1808646at2"/>
<feature type="transmembrane region" description="Helical" evidence="6">
    <location>
        <begin position="21"/>
        <end position="42"/>
    </location>
</feature>
<evidence type="ECO:0000313" key="9">
    <source>
        <dbReference type="Proteomes" id="UP000238415"/>
    </source>
</evidence>
<dbReference type="RefSeq" id="WP_106005621.1">
    <property type="nucleotide sequence ID" value="NZ_CP136419.1"/>
</dbReference>
<feature type="domain" description="Cytochrome b561 bacterial/Ni-hydrogenase" evidence="7">
    <location>
        <begin position="8"/>
        <end position="193"/>
    </location>
</feature>
<dbReference type="GO" id="GO:0005886">
    <property type="term" value="C:plasma membrane"/>
    <property type="evidence" value="ECO:0007669"/>
    <property type="project" value="UniProtKB-SubCell"/>
</dbReference>
<protein>
    <submittedName>
        <fullName evidence="8">Formate dehydrogenase, cytochrome b556(Fdo) subunit</fullName>
    </submittedName>
</protein>
<evidence type="ECO:0000256" key="3">
    <source>
        <dbReference type="ARBA" id="ARBA00022692"/>
    </source>
</evidence>
<dbReference type="AlphaFoldDB" id="A0A2T0AQB9"/>
<dbReference type="SUPFAM" id="SSF81342">
    <property type="entry name" value="Transmembrane di-heme cytochromes"/>
    <property type="match status" value="1"/>
</dbReference>
<accession>A0A2T0AQB9</accession>
<dbReference type="GO" id="GO:0022904">
    <property type="term" value="P:respiratory electron transport chain"/>
    <property type="evidence" value="ECO:0007669"/>
    <property type="project" value="InterPro"/>
</dbReference>
<evidence type="ECO:0000256" key="1">
    <source>
        <dbReference type="ARBA" id="ARBA00004651"/>
    </source>
</evidence>
<keyword evidence="9" id="KW-1185">Reference proteome</keyword>
<dbReference type="GO" id="GO:0015944">
    <property type="term" value="P:formate oxidation"/>
    <property type="evidence" value="ECO:0007669"/>
    <property type="project" value="TreeGrafter"/>
</dbReference>
<dbReference type="PANTHER" id="PTHR30074:SF6">
    <property type="entry name" value="FORMATE DEHYDROGENASE GAMMA SUBUNIT"/>
    <property type="match status" value="1"/>
</dbReference>
<name>A0A2T0AQB9_9FIRM</name>
<dbReference type="InterPro" id="IPR016174">
    <property type="entry name" value="Di-haem_cyt_TM"/>
</dbReference>
<feature type="transmembrane region" description="Helical" evidence="6">
    <location>
        <begin position="122"/>
        <end position="142"/>
    </location>
</feature>
<dbReference type="Proteomes" id="UP000238415">
    <property type="component" value="Unassembled WGS sequence"/>
</dbReference>
<comment type="caution">
    <text evidence="8">The sequence shown here is derived from an EMBL/GenBank/DDBJ whole genome shotgun (WGS) entry which is preliminary data.</text>
</comment>
<dbReference type="EMBL" id="PVXM01000043">
    <property type="protein sequence ID" value="PRR71238.1"/>
    <property type="molecule type" value="Genomic_DNA"/>
</dbReference>